<feature type="transmembrane region" description="Helical" evidence="2">
    <location>
        <begin position="80"/>
        <end position="99"/>
    </location>
</feature>
<proteinExistence type="predicted"/>
<name>A0ABY7TKE3_9SPHN</name>
<organism evidence="3 4">
    <name type="scientific">Sphingomonas naphthae</name>
    <dbReference type="NCBI Taxonomy" id="1813468"/>
    <lineage>
        <taxon>Bacteria</taxon>
        <taxon>Pseudomonadati</taxon>
        <taxon>Pseudomonadota</taxon>
        <taxon>Alphaproteobacteria</taxon>
        <taxon>Sphingomonadales</taxon>
        <taxon>Sphingomonadaceae</taxon>
        <taxon>Sphingomonas</taxon>
    </lineage>
</organism>
<evidence type="ECO:0000256" key="1">
    <source>
        <dbReference type="SAM" id="MobiDB-lite"/>
    </source>
</evidence>
<evidence type="ECO:0008006" key="5">
    <source>
        <dbReference type="Google" id="ProtNLM"/>
    </source>
</evidence>
<dbReference type="EMBL" id="CP117411">
    <property type="protein sequence ID" value="WCT72850.1"/>
    <property type="molecule type" value="Genomic_DNA"/>
</dbReference>
<dbReference type="RefSeq" id="WP_273686823.1">
    <property type="nucleotide sequence ID" value="NZ_CP117411.1"/>
</dbReference>
<keyword evidence="4" id="KW-1185">Reference proteome</keyword>
<feature type="transmembrane region" description="Helical" evidence="2">
    <location>
        <begin position="50"/>
        <end position="73"/>
    </location>
</feature>
<keyword evidence="2" id="KW-1133">Transmembrane helix</keyword>
<reference evidence="3 4" key="1">
    <citation type="submission" date="2023-02" db="EMBL/GenBank/DDBJ databases">
        <title>Genome sequence of Sphingomonas naphthae.</title>
        <authorList>
            <person name="Kim S."/>
            <person name="Heo J."/>
            <person name="Kwon S.-W."/>
        </authorList>
    </citation>
    <scope>NUCLEOTIDE SEQUENCE [LARGE SCALE GENOMIC DNA]</scope>
    <source>
        <strain evidence="3 4">KACC 18716</strain>
    </source>
</reference>
<gene>
    <name evidence="3" type="ORF">PQ455_14575</name>
</gene>
<accession>A0ABY7TKE3</accession>
<sequence length="159" mass="16606">MAVIIGSLAGFGFALLALIFARMGAHVLFPLGYAAPQPGVTEMIPLIGDVQAEGVLMIALGWFVATFLGAYVADLIARTVRAGWFVTGMMLGLAIGVALRGAPPAMVLASMMFVLGAGYAADRRSCRASRAERKRRREAPAPSPVLRRAEGAPPLPGLA</sequence>
<evidence type="ECO:0000313" key="3">
    <source>
        <dbReference type="EMBL" id="WCT72850.1"/>
    </source>
</evidence>
<evidence type="ECO:0000256" key="2">
    <source>
        <dbReference type="SAM" id="Phobius"/>
    </source>
</evidence>
<protein>
    <recommendedName>
        <fullName evidence="5">MFS transporter</fullName>
    </recommendedName>
</protein>
<keyword evidence="2" id="KW-0472">Membrane</keyword>
<evidence type="ECO:0000313" key="4">
    <source>
        <dbReference type="Proteomes" id="UP001220395"/>
    </source>
</evidence>
<feature type="transmembrane region" description="Helical" evidence="2">
    <location>
        <begin position="105"/>
        <end position="121"/>
    </location>
</feature>
<dbReference type="Proteomes" id="UP001220395">
    <property type="component" value="Chromosome"/>
</dbReference>
<keyword evidence="2" id="KW-0812">Transmembrane</keyword>
<feature type="region of interest" description="Disordered" evidence="1">
    <location>
        <begin position="129"/>
        <end position="159"/>
    </location>
</feature>